<evidence type="ECO:0000313" key="7">
    <source>
        <dbReference type="EMBL" id="MBU9727337.1"/>
    </source>
</evidence>
<protein>
    <submittedName>
        <fullName evidence="7">Carboxypeptidase regulatory-like domain-containing protein</fullName>
    </submittedName>
</protein>
<dbReference type="Gene3D" id="2.60.40.10">
    <property type="entry name" value="Immunoglobulins"/>
    <property type="match status" value="9"/>
</dbReference>
<feature type="transmembrane region" description="Helical" evidence="6">
    <location>
        <begin position="2524"/>
        <end position="2543"/>
    </location>
</feature>
<evidence type="ECO:0000256" key="6">
    <source>
        <dbReference type="SAM" id="Phobius"/>
    </source>
</evidence>
<feature type="region of interest" description="Disordered" evidence="5">
    <location>
        <begin position="2124"/>
        <end position="2152"/>
    </location>
</feature>
<dbReference type="Gene3D" id="2.60.40.1120">
    <property type="entry name" value="Carboxypeptidase-like, regulatory domain"/>
    <property type="match status" value="6"/>
</dbReference>
<sequence length="2551" mass="265739">MKDADSKGLIKHGREMCRRLLRRTFTVLVACAMISSTMLTNLQVAYAGENVNKTEGGDIDGPEQMPQESQDGVQNVSDDMASTDAQVTAQPGDEPQAAGTPDPANGPEATESPAPENGPEATESPVPADNPEAAESPVPADTPEPTGTPVPDGTTPNADTTDADAHLTITEFSNWNPDTICEVTFKTQRSDLGLPEALEALVTSVPEDADAEQTGNVTTEPNTIKVPVQWNCDHYDGTVLGDYVFQASPVGNVLAEQNLSLKDGVLFPTATVRVVSAGPVVLESDLGVTVTADNEEIVDPDTSLNVEKSQVADEVLQELAEKEENISYDNMIYQNLDISLEMDGEQVQPEGQVEVSMEIPEGMAEENFAVYHLAEDGTLTKMEGRVEDGKYIFQTTHFSDYLGVSTLNTSGPVTTYNELTAAISAANPGDTITIQGEIPLSSQLSISKKLTLTGGTIYRSSDSGKISIYGDVTLEGIIIDGKGISSSLNLIQVFPGGNLVIENGTFIQNQMSTGNGRSAIYVGDDTESGNAACVMKDGSIVNNTSAAQGAGVLVKSNGTFHMQGGVISGNRTTDDSNNYSGAGVYNLGSLYLEGGRISDNHAAGWGGGIYNTSYAKTFAMTGGIIESSNTATKGSGVFHSAQNQAGAEFHISGNAQVNAEIYLDYNSSTADKFAYLDGPLNYTITIKPLNYTEGKVIAKVSDAITDAATINNILNQSIKKITVPVVVSGSTTSVWYTYLDGTSIKITQQKPDYIKDQVYVDGQNGSDSTGDGTKDNPVQSFDKAKDYLDHNGTIIVKDPIIVDNDQTWELPSDVYGDDSKVVIDTGSGEPGVVVKPGGTLNLGDITIQNPGGDTVIVVEGGTLNTSPDTTLTGKDGTGVVEHVLDVTAKLSNITHNGPSYVNSGEAYSTTLTPEAGYELPDTITVVMGTELEAGTGYTYDKTSGVVSITSVTASVTITASGNPIPVMLTAVPNTISGKVLKAITPVELQVTGGSGTAELSITAGTLPAGLTLENGRIAGTPTETGTGTVTVQAADANGTTATVQISVDIQPYHGEITGKVADVNGLPLNGVQVTLKDGSDQTIGSTVTNADGDYKISDLPDGSYTLTVQKDTVSKNSSIGISNDGANVTGDRNFKLPVGGADLTGTVTDVNSQAVAGAEVILKTAPDTEVGRSATDGQGKYTFANVPDGTYEITVSKNGKTDTFEVIISNNGQTAGMKDVQLLIGGADLTGIVTDVNKLPVEGAAVVVSRKPDSEAGRFTTDSSGSYTITNLPDGEYVITAEKDGTTGTANVTVSANGQNVSGTGNVQLPYGGADLSGKVIDINDQAVPGAEVVLKTKAGAEIGRSVTDAQGDYTFAHIPDGAYVITIEKNGAADTFEVGISGNGLTVTGMKDVQLPLGGATLTGTVTDVNARPAKGVLVVITDSLEKEIGRSTTDDQGNYTIGNIPDAAYKITFEKDGITGTGNVTISGNGQSVIGDMNMQLPVGGADLTGTVTDVNKQPVKDAEVILKVKPDTEAGRVTTNAHGSYTFANVPDGTYEITIGNQGTTDQFEVVVSAYGHTVTGMKDVQLPIGGAELSGKITDVNNNAVVGAEVIVKDGSGNEIGRDTTDGNGSYMIPNVPDGTHTITVVKDGTTETETIEISQNGQTVTGGGNIQILFGGANVTGTITDVNKQPVEGAEVVIKDSEGNELGRDTTDSNGDYTIPNVPDGNHDITIEKDGKTETGKVEIKDNGKDVSGAGDVQLPVGGADLTGTITDVNKQPVEGAQVVVKDETGKEIGRDTTDSNGDYTIPNVPDGKYDVTVESDGKTETGKVEITGNGQNVSGTDDVQLPVGGADLTGKVTDVNGNPVEGAEVVVKDNTGKELGHDTTDVNGDYTVPNVPDGTHEITIEKDGKTETDQVEIGNNGQTVTGGGDAQLQVGGADVTGTITDVNGKPVEGAEVVVKDETGKELGRDTTDGNGDYTIPNVPDGTHDVTIEKDGKTETGKVEITGNGQNVSGTDDVQLPVGGADVGGNVTDVNGKPVVGAEVVIKDQDGKELGKDTTDANGDYQIPNVPDGSHTITVEKDGKTETGSVDIAGGGQNVDGDKNAQIQVGGASVEGTITDKDGNPISDAEVTVKDENGKELGKDKTDQNGHYEITNIPDGEHSLTVDKDGKANTSDLKVEGEKVTEVNGQKGEKPDISTNLGAEISGTLTNDQNDPVSGAQITAKDDKGTTLDTDVTDENGRYHIENLPDGTITVTITHPKYPEHSIQVAVNGGKTDLTDGLHIQKDAQVKAAEDAIRALIDPNTSSEAQISAAKSQIAQAKELYDVLGGKQSQVEDELIRKLDQLIRKAASLEVNLDIKTAGTQVTLLENPEDLIGLVVSSEELNNSKSIQLVVTVTAIAADAAEKQQIQQAAGGRTVGSYFDISLIKNITWQDGSQESLLVSNVPREIVFTITIPEGMRGGKDYAVVRYHDGVAEVLHTTQIGDTLRFSSDKYSTYAIIYTPIEKHDVPDTKHNNDSQGSSSDSQVSAAQTGDQTPIGLMMMLSLAGLFGIATIFTRKKIVNRK</sequence>
<feature type="compositionally biased region" description="Low complexity" evidence="5">
    <location>
        <begin position="149"/>
        <end position="160"/>
    </location>
</feature>
<feature type="compositionally biased region" description="Polar residues" evidence="5">
    <location>
        <begin position="66"/>
        <end position="77"/>
    </location>
</feature>
<feature type="region of interest" description="Disordered" evidence="5">
    <location>
        <begin position="1947"/>
        <end position="1978"/>
    </location>
</feature>
<evidence type="ECO:0000313" key="8">
    <source>
        <dbReference type="Proteomes" id="UP001314681"/>
    </source>
</evidence>
<organism evidence="7 8">
    <name type="scientific">Diplocloster modestus</name>
    <dbReference type="NCBI Taxonomy" id="2850322"/>
    <lineage>
        <taxon>Bacteria</taxon>
        <taxon>Bacillati</taxon>
        <taxon>Bacillota</taxon>
        <taxon>Clostridia</taxon>
        <taxon>Lachnospirales</taxon>
        <taxon>Lachnospiraceae</taxon>
        <taxon>Diplocloster</taxon>
    </lineage>
</organism>
<keyword evidence="8" id="KW-1185">Reference proteome</keyword>
<feature type="region of interest" description="Disordered" evidence="5">
    <location>
        <begin position="1777"/>
        <end position="1799"/>
    </location>
</feature>
<dbReference type="Gene3D" id="3.30.1910.20">
    <property type="entry name" value="asparaginyl-tRNA synthetase, N-terminal domain"/>
    <property type="match status" value="1"/>
</dbReference>
<accession>A0ABS6K9Y2</accession>
<feature type="compositionally biased region" description="Basic and acidic residues" evidence="5">
    <location>
        <begin position="2124"/>
        <end position="2135"/>
    </location>
</feature>
<evidence type="ECO:0000256" key="5">
    <source>
        <dbReference type="SAM" id="MobiDB-lite"/>
    </source>
</evidence>
<feature type="coiled-coil region" evidence="4">
    <location>
        <begin position="2289"/>
        <end position="2341"/>
    </location>
</feature>
<dbReference type="InterPro" id="IPR013783">
    <property type="entry name" value="Ig-like_fold"/>
</dbReference>
<keyword evidence="6" id="KW-0472">Membrane</keyword>
<reference evidence="7 8" key="1">
    <citation type="submission" date="2021-06" db="EMBL/GenBank/DDBJ databases">
        <title>Description of novel taxa of the family Lachnospiraceae.</title>
        <authorList>
            <person name="Chaplin A.V."/>
            <person name="Sokolova S.R."/>
            <person name="Pikina A.P."/>
            <person name="Korzhanova M."/>
            <person name="Belova V."/>
            <person name="Korostin D."/>
            <person name="Efimov B.A."/>
        </authorList>
    </citation>
    <scope>NUCLEOTIDE SEQUENCE [LARGE SCALE GENOMIC DNA]</scope>
    <source>
        <strain evidence="7 8">ASD4241</strain>
    </source>
</reference>
<comment type="similarity">
    <text evidence="1">Belongs to the serine-aspartate repeat-containing protein (SDr) family.</text>
</comment>
<dbReference type="RefSeq" id="WP_158354065.1">
    <property type="nucleotide sequence ID" value="NZ_JAHQCX010000010.1"/>
</dbReference>
<keyword evidence="3" id="KW-0732">Signal</keyword>
<name>A0ABS6K9Y2_9FIRM</name>
<keyword evidence="6" id="KW-0812">Transmembrane</keyword>
<evidence type="ECO:0000256" key="2">
    <source>
        <dbReference type="ARBA" id="ARBA00022525"/>
    </source>
</evidence>
<feature type="region of interest" description="Disordered" evidence="5">
    <location>
        <begin position="2494"/>
        <end position="2517"/>
    </location>
</feature>
<dbReference type="PANTHER" id="PTHR36108:SF13">
    <property type="entry name" value="COLOSSIN-B-RELATED"/>
    <property type="match status" value="1"/>
</dbReference>
<dbReference type="Proteomes" id="UP001314681">
    <property type="component" value="Unassembled WGS sequence"/>
</dbReference>
<gene>
    <name evidence="7" type="ORF">KTH90_15070</name>
</gene>
<dbReference type="SUPFAM" id="SSF51126">
    <property type="entry name" value="Pectin lyase-like"/>
    <property type="match status" value="1"/>
</dbReference>
<feature type="compositionally biased region" description="Low complexity" evidence="5">
    <location>
        <begin position="2503"/>
        <end position="2517"/>
    </location>
</feature>
<proteinExistence type="inferred from homology"/>
<dbReference type="Pfam" id="PF13620">
    <property type="entry name" value="CarboxypepD_reg"/>
    <property type="match status" value="14"/>
</dbReference>
<dbReference type="PANTHER" id="PTHR36108">
    <property type="entry name" value="COLOSSIN-B-RELATED"/>
    <property type="match status" value="1"/>
</dbReference>
<keyword evidence="2" id="KW-0964">Secreted</keyword>
<feature type="transmembrane region" description="Helical" evidence="6">
    <location>
        <begin position="20"/>
        <end position="39"/>
    </location>
</feature>
<keyword evidence="6" id="KW-1133">Transmembrane helix</keyword>
<evidence type="ECO:0000256" key="1">
    <source>
        <dbReference type="ARBA" id="ARBA00007257"/>
    </source>
</evidence>
<keyword evidence="4" id="KW-0175">Coiled coil</keyword>
<evidence type="ECO:0000256" key="3">
    <source>
        <dbReference type="ARBA" id="ARBA00022729"/>
    </source>
</evidence>
<comment type="caution">
    <text evidence="7">The sequence shown here is derived from an EMBL/GenBank/DDBJ whole genome shotgun (WGS) entry which is preliminary data.</text>
</comment>
<dbReference type="EMBL" id="JAHQCX010000010">
    <property type="protein sequence ID" value="MBU9727337.1"/>
    <property type="molecule type" value="Genomic_DNA"/>
</dbReference>
<dbReference type="SUPFAM" id="SSF49452">
    <property type="entry name" value="Starch-binding domain-like"/>
    <property type="match status" value="8"/>
</dbReference>
<evidence type="ECO:0000256" key="4">
    <source>
        <dbReference type="SAM" id="Coils"/>
    </source>
</evidence>
<dbReference type="InterPro" id="IPR008969">
    <property type="entry name" value="CarboxyPept-like_regulatory"/>
</dbReference>
<dbReference type="InterPro" id="IPR013784">
    <property type="entry name" value="Carb-bd-like_fold"/>
</dbReference>
<feature type="region of interest" description="Disordered" evidence="5">
    <location>
        <begin position="53"/>
        <end position="161"/>
    </location>
</feature>
<feature type="region of interest" description="Disordered" evidence="5">
    <location>
        <begin position="1689"/>
        <end position="1717"/>
    </location>
</feature>
<dbReference type="InterPro" id="IPR011050">
    <property type="entry name" value="Pectin_lyase_fold/virulence"/>
</dbReference>
<dbReference type="SUPFAM" id="SSF49478">
    <property type="entry name" value="Cna protein B-type domain"/>
    <property type="match status" value="1"/>
</dbReference>
<dbReference type="SUPFAM" id="SSF49464">
    <property type="entry name" value="Carboxypeptidase regulatory domain-like"/>
    <property type="match status" value="5"/>
</dbReference>
<feature type="compositionally biased region" description="Basic and acidic residues" evidence="5">
    <location>
        <begin position="1947"/>
        <end position="1957"/>
    </location>
</feature>